<dbReference type="Proteomes" id="UP001596549">
    <property type="component" value="Unassembled WGS sequence"/>
</dbReference>
<dbReference type="Pfam" id="PF13599">
    <property type="entry name" value="Pentapeptide_4"/>
    <property type="match status" value="1"/>
</dbReference>
<organism evidence="2 3">
    <name type="scientific">Fictibacillus iocasae</name>
    <dbReference type="NCBI Taxonomy" id="2715437"/>
    <lineage>
        <taxon>Bacteria</taxon>
        <taxon>Bacillati</taxon>
        <taxon>Bacillota</taxon>
        <taxon>Bacilli</taxon>
        <taxon>Bacillales</taxon>
        <taxon>Fictibacillaceae</taxon>
        <taxon>Fictibacillus</taxon>
    </lineage>
</organism>
<evidence type="ECO:0000313" key="3">
    <source>
        <dbReference type="Proteomes" id="UP001596549"/>
    </source>
</evidence>
<dbReference type="EC" id="2.3.1.-" evidence="2"/>
<dbReference type="RefSeq" id="WP_379751440.1">
    <property type="nucleotide sequence ID" value="NZ_JBHTCP010000052.1"/>
</dbReference>
<dbReference type="SUPFAM" id="SSF55729">
    <property type="entry name" value="Acyl-CoA N-acyltransferases (Nat)"/>
    <property type="match status" value="1"/>
</dbReference>
<dbReference type="SUPFAM" id="SSF141571">
    <property type="entry name" value="Pentapeptide repeat-like"/>
    <property type="match status" value="1"/>
</dbReference>
<dbReference type="InterPro" id="IPR016181">
    <property type="entry name" value="Acyl_CoA_acyltransferase"/>
</dbReference>
<comment type="caution">
    <text evidence="2">The sequence shown here is derived from an EMBL/GenBank/DDBJ whole genome shotgun (WGS) entry which is preliminary data.</text>
</comment>
<keyword evidence="2" id="KW-0808">Transferase</keyword>
<dbReference type="InterPro" id="IPR001646">
    <property type="entry name" value="5peptide_repeat"/>
</dbReference>
<sequence length="306" mass="34860">MTTITIQKAELNDAAQLTTLKKAAFDEEARKWLTPGLIDYNIQPPGYASVEVAEYMIQELNYFKVIYDGLLSGGIIVTVTGRSYGRIDRIFIAPDFQGKGIGSRAMELIEQEFPEVLVWDLETSSRQKNNHHFYEKMGFRTTFETDDEFYYIKKKKNAESRSDLIEHTDLSSKQYENCNMTRSEGYQITMENSSFSNSNLSRLHVTNCNLSQSAFQNINFRNNLFADLNLSSSRFLHVTLGGVTFFGTNLGDQENPVSFEKCDLKGSKIVNCNLQNVELESCQMDGMKINNVPVEELLEAYNKVTK</sequence>
<dbReference type="Pfam" id="PF13508">
    <property type="entry name" value="Acetyltransf_7"/>
    <property type="match status" value="1"/>
</dbReference>
<keyword evidence="2" id="KW-0012">Acyltransferase</keyword>
<dbReference type="Gene3D" id="3.40.630.30">
    <property type="match status" value="1"/>
</dbReference>
<keyword evidence="3" id="KW-1185">Reference proteome</keyword>
<dbReference type="PROSITE" id="PS51186">
    <property type="entry name" value="GNAT"/>
    <property type="match status" value="1"/>
</dbReference>
<protein>
    <submittedName>
        <fullName evidence="2">GNAT family N-acetyltransferase</fullName>
        <ecNumber evidence="2">2.3.1.-</ecNumber>
    </submittedName>
</protein>
<reference evidence="3" key="1">
    <citation type="journal article" date="2019" name="Int. J. Syst. Evol. Microbiol.">
        <title>The Global Catalogue of Microorganisms (GCM) 10K type strain sequencing project: providing services to taxonomists for standard genome sequencing and annotation.</title>
        <authorList>
            <consortium name="The Broad Institute Genomics Platform"/>
            <consortium name="The Broad Institute Genome Sequencing Center for Infectious Disease"/>
            <person name="Wu L."/>
            <person name="Ma J."/>
        </authorList>
    </citation>
    <scope>NUCLEOTIDE SEQUENCE [LARGE SCALE GENOMIC DNA]</scope>
    <source>
        <strain evidence="3">NBRC 106396</strain>
    </source>
</reference>
<evidence type="ECO:0000259" key="1">
    <source>
        <dbReference type="PROSITE" id="PS51186"/>
    </source>
</evidence>
<name>A0ABW2NVV5_9BACL</name>
<accession>A0ABW2NVV5</accession>
<proteinExistence type="predicted"/>
<dbReference type="Gene3D" id="2.160.20.80">
    <property type="entry name" value="E3 ubiquitin-protein ligase SopA"/>
    <property type="match status" value="1"/>
</dbReference>
<dbReference type="CDD" id="cd04301">
    <property type="entry name" value="NAT_SF"/>
    <property type="match status" value="1"/>
</dbReference>
<dbReference type="PANTHER" id="PTHR42999">
    <property type="entry name" value="ANTIBIOTIC RESISTANCE PROTEIN MCBG"/>
    <property type="match status" value="1"/>
</dbReference>
<dbReference type="PANTHER" id="PTHR42999:SF1">
    <property type="entry name" value="PENTAPEPTIDE REPEAT-CONTAINING PROTEIN"/>
    <property type="match status" value="1"/>
</dbReference>
<feature type="domain" description="N-acetyltransferase" evidence="1">
    <location>
        <begin position="4"/>
        <end position="159"/>
    </location>
</feature>
<dbReference type="EMBL" id="JBHTCP010000052">
    <property type="protein sequence ID" value="MFC7373470.1"/>
    <property type="molecule type" value="Genomic_DNA"/>
</dbReference>
<dbReference type="InterPro" id="IPR052949">
    <property type="entry name" value="PA_immunity-related"/>
</dbReference>
<gene>
    <name evidence="2" type="ORF">ACFQPF_17655</name>
</gene>
<dbReference type="GO" id="GO:0016746">
    <property type="term" value="F:acyltransferase activity"/>
    <property type="evidence" value="ECO:0007669"/>
    <property type="project" value="UniProtKB-KW"/>
</dbReference>
<dbReference type="InterPro" id="IPR000182">
    <property type="entry name" value="GNAT_dom"/>
</dbReference>
<evidence type="ECO:0000313" key="2">
    <source>
        <dbReference type="EMBL" id="MFC7373470.1"/>
    </source>
</evidence>